<sequence length="489" mass="54475">MKCHYEVLELPLSADAVSIKKAYRKLALKYHPDKNGNDAAAGEKFKLVLAAYSVLSDAHEKAWYDAHRDEILSPNESGGNDANPFSNSSMDLRSTLVDPAPFMSTSIFSGFDPASEDSKSFYAVFSAAFEKIRASERVWSKRKAKDDEGPAIIYPSFGDYDKALDEVRDFYSLWSAFSTGHPCTFAEEYDARAGSTAWQRRRMTVENRKLRDAARKEYNGEVKKLVQFVQRQDPRWSRVQEDNARRDAQRAVRAAERVQERKRAAARKKAEVRAEADALDTDSELEDALDNLVAQYLTDSERSGGRSRSSSSSSSSSSSEEEEDVDGRDADAERLYEETDQERFVCVVCEKEFDSAGALESHEGSKKHRQAVQQMRKELLRKEAAARRAVATAPPSSQRAAATSAPEEVDVAVDDDSDDAKSAALACPPCAQEFKSETALAAHLRSKKHRTNVQKCAKANKCVVCGTTMPSRNKLMQHLKETGHAMPLR</sequence>
<dbReference type="EMBL" id="HBGL01010910">
    <property type="protein sequence ID" value="CAD9301448.1"/>
    <property type="molecule type" value="Transcribed_RNA"/>
</dbReference>
<feature type="region of interest" description="Disordered" evidence="5">
    <location>
        <begin position="236"/>
        <end position="256"/>
    </location>
</feature>
<dbReference type="PROSITE" id="PS50157">
    <property type="entry name" value="ZINC_FINGER_C2H2_2"/>
    <property type="match status" value="1"/>
</dbReference>
<dbReference type="SMART" id="SM00271">
    <property type="entry name" value="DnaJ"/>
    <property type="match status" value="1"/>
</dbReference>
<dbReference type="GO" id="GO:0005737">
    <property type="term" value="C:cytoplasm"/>
    <property type="evidence" value="ECO:0007669"/>
    <property type="project" value="TreeGrafter"/>
</dbReference>
<dbReference type="InterPro" id="IPR001623">
    <property type="entry name" value="DnaJ_domain"/>
</dbReference>
<dbReference type="PRINTS" id="PR00625">
    <property type="entry name" value="JDOMAIN"/>
</dbReference>
<dbReference type="InterPro" id="IPR054076">
    <property type="entry name" value="ZUO1-like_ZHD"/>
</dbReference>
<evidence type="ECO:0000256" key="5">
    <source>
        <dbReference type="SAM" id="MobiDB-lite"/>
    </source>
</evidence>
<dbReference type="InterPro" id="IPR051964">
    <property type="entry name" value="Chaperone_stress_response"/>
</dbReference>
<dbReference type="InterPro" id="IPR036236">
    <property type="entry name" value="Znf_C2H2_sf"/>
</dbReference>
<accession>A0A7S1VJ48</accession>
<proteinExistence type="predicted"/>
<keyword evidence="3" id="KW-0862">Zinc</keyword>
<feature type="region of interest" description="Disordered" evidence="5">
    <location>
        <begin position="389"/>
        <end position="408"/>
    </location>
</feature>
<feature type="domain" description="C2H2-type" evidence="7">
    <location>
        <begin position="425"/>
        <end position="454"/>
    </location>
</feature>
<protein>
    <recommendedName>
        <fullName evidence="9">J domain-containing protein</fullName>
    </recommendedName>
</protein>
<evidence type="ECO:0008006" key="9">
    <source>
        <dbReference type="Google" id="ProtNLM"/>
    </source>
</evidence>
<feature type="compositionally biased region" description="Basic and acidic residues" evidence="5">
    <location>
        <begin position="262"/>
        <end position="276"/>
    </location>
</feature>
<dbReference type="Gene3D" id="1.10.287.110">
    <property type="entry name" value="DnaJ domain"/>
    <property type="match status" value="1"/>
</dbReference>
<dbReference type="Gene3D" id="3.30.160.60">
    <property type="entry name" value="Classic Zinc Finger"/>
    <property type="match status" value="2"/>
</dbReference>
<evidence type="ECO:0000256" key="4">
    <source>
        <dbReference type="PROSITE-ProRule" id="PRU00042"/>
    </source>
</evidence>
<keyword evidence="1" id="KW-0479">Metal-binding</keyword>
<dbReference type="AlphaFoldDB" id="A0A7S1VJ48"/>
<organism evidence="8">
    <name type="scientific">Sexangularia sp. CB-2014</name>
    <dbReference type="NCBI Taxonomy" id="1486929"/>
    <lineage>
        <taxon>Eukaryota</taxon>
        <taxon>Amoebozoa</taxon>
        <taxon>Tubulinea</taxon>
        <taxon>Elardia</taxon>
        <taxon>Arcellinida</taxon>
        <taxon>Arcellinida incertae sedis</taxon>
        <taxon>Sexangularia</taxon>
    </lineage>
</organism>
<gene>
    <name evidence="8" type="ORF">SSP0437_LOCUS8500</name>
</gene>
<dbReference type="PROSITE" id="PS50076">
    <property type="entry name" value="DNAJ_2"/>
    <property type="match status" value="1"/>
</dbReference>
<dbReference type="InterPro" id="IPR003604">
    <property type="entry name" value="Matrin/U1-like-C_Znf_C2H2"/>
</dbReference>
<dbReference type="InterPro" id="IPR013087">
    <property type="entry name" value="Znf_C2H2_type"/>
</dbReference>
<feature type="domain" description="J" evidence="6">
    <location>
        <begin position="3"/>
        <end position="68"/>
    </location>
</feature>
<dbReference type="PANTHER" id="PTHR44029:SF1">
    <property type="entry name" value="DNAJ HOMOLOG SUBFAMILY C MEMBER 21"/>
    <property type="match status" value="1"/>
</dbReference>
<evidence type="ECO:0000256" key="2">
    <source>
        <dbReference type="ARBA" id="ARBA00022771"/>
    </source>
</evidence>
<reference evidence="8" key="1">
    <citation type="submission" date="2021-01" db="EMBL/GenBank/DDBJ databases">
        <authorList>
            <person name="Corre E."/>
            <person name="Pelletier E."/>
            <person name="Niang G."/>
            <person name="Scheremetjew M."/>
            <person name="Finn R."/>
            <person name="Kale V."/>
            <person name="Holt S."/>
            <person name="Cochrane G."/>
            <person name="Meng A."/>
            <person name="Brown T."/>
            <person name="Cohen L."/>
        </authorList>
    </citation>
    <scope>NUCLEOTIDE SEQUENCE</scope>
    <source>
        <strain evidence="8">ATCC 50979</strain>
    </source>
</reference>
<dbReference type="SMART" id="SM00451">
    <property type="entry name" value="ZnF_U1"/>
    <property type="match status" value="2"/>
</dbReference>
<dbReference type="InterPro" id="IPR036869">
    <property type="entry name" value="J_dom_sf"/>
</dbReference>
<dbReference type="SUPFAM" id="SSF46565">
    <property type="entry name" value="Chaperone J-domain"/>
    <property type="match status" value="1"/>
</dbReference>
<evidence type="ECO:0000259" key="7">
    <source>
        <dbReference type="PROSITE" id="PS50157"/>
    </source>
</evidence>
<evidence type="ECO:0000259" key="6">
    <source>
        <dbReference type="PROSITE" id="PS50076"/>
    </source>
</evidence>
<dbReference type="PROSITE" id="PS00028">
    <property type="entry name" value="ZINC_FINGER_C2H2_1"/>
    <property type="match status" value="3"/>
</dbReference>
<dbReference type="GO" id="GO:0003676">
    <property type="term" value="F:nucleic acid binding"/>
    <property type="evidence" value="ECO:0007669"/>
    <property type="project" value="InterPro"/>
</dbReference>
<evidence type="ECO:0000256" key="3">
    <source>
        <dbReference type="ARBA" id="ARBA00022833"/>
    </source>
</evidence>
<name>A0A7S1VJ48_9EUKA</name>
<dbReference type="SUPFAM" id="SSF57667">
    <property type="entry name" value="beta-beta-alpha zinc fingers"/>
    <property type="match status" value="2"/>
</dbReference>
<dbReference type="Pfam" id="PF00226">
    <property type="entry name" value="DnaJ"/>
    <property type="match status" value="1"/>
</dbReference>
<feature type="region of interest" description="Disordered" evidence="5">
    <location>
        <begin position="297"/>
        <end position="330"/>
    </location>
</feature>
<evidence type="ECO:0000313" key="8">
    <source>
        <dbReference type="EMBL" id="CAD9301448.1"/>
    </source>
</evidence>
<feature type="compositionally biased region" description="Low complexity" evidence="5">
    <location>
        <begin position="306"/>
        <end position="318"/>
    </location>
</feature>
<dbReference type="SMART" id="SM00355">
    <property type="entry name" value="ZnF_C2H2"/>
    <property type="match status" value="3"/>
</dbReference>
<dbReference type="InterPro" id="IPR018253">
    <property type="entry name" value="DnaJ_domain_CS"/>
</dbReference>
<dbReference type="GO" id="GO:0008270">
    <property type="term" value="F:zinc ion binding"/>
    <property type="evidence" value="ECO:0007669"/>
    <property type="project" value="UniProtKB-KW"/>
</dbReference>
<keyword evidence="2 4" id="KW-0863">Zinc-finger</keyword>
<dbReference type="PANTHER" id="PTHR44029">
    <property type="entry name" value="DNAJ HOMOLOG SUBFAMILY C MEMBER 21"/>
    <property type="match status" value="1"/>
</dbReference>
<dbReference type="Pfam" id="PF12171">
    <property type="entry name" value="zf-C2H2_jaz"/>
    <property type="match status" value="2"/>
</dbReference>
<dbReference type="CDD" id="cd06257">
    <property type="entry name" value="DnaJ"/>
    <property type="match status" value="1"/>
</dbReference>
<dbReference type="InterPro" id="IPR022755">
    <property type="entry name" value="Znf_C2H2_jaz"/>
</dbReference>
<evidence type="ECO:0000256" key="1">
    <source>
        <dbReference type="ARBA" id="ARBA00022723"/>
    </source>
</evidence>
<dbReference type="Pfam" id="PF21884">
    <property type="entry name" value="ZUO1-like_ZHD"/>
    <property type="match status" value="1"/>
</dbReference>
<dbReference type="PROSITE" id="PS00636">
    <property type="entry name" value="DNAJ_1"/>
    <property type="match status" value="1"/>
</dbReference>
<feature type="region of interest" description="Disordered" evidence="5">
    <location>
        <begin position="262"/>
        <end position="281"/>
    </location>
</feature>